<keyword evidence="4" id="KW-0540">Nuclease</keyword>
<dbReference type="InterPro" id="IPR045249">
    <property type="entry name" value="HARBI1-like"/>
</dbReference>
<dbReference type="OMA" id="ITERFWR"/>
<proteinExistence type="inferred from homology"/>
<evidence type="ECO:0000256" key="1">
    <source>
        <dbReference type="ARBA" id="ARBA00001968"/>
    </source>
</evidence>
<dbReference type="Ensembl" id="ENSGMOT00000060436.1">
    <property type="protein sequence ID" value="ENSGMOP00000026713.1"/>
    <property type="gene ID" value="ENSGMOG00000030594.1"/>
</dbReference>
<evidence type="ECO:0000256" key="4">
    <source>
        <dbReference type="ARBA" id="ARBA00022722"/>
    </source>
</evidence>
<evidence type="ECO:0000256" key="5">
    <source>
        <dbReference type="ARBA" id="ARBA00022723"/>
    </source>
</evidence>
<dbReference type="AlphaFoldDB" id="A0A8C5A562"/>
<dbReference type="GO" id="GO:0046872">
    <property type="term" value="F:metal ion binding"/>
    <property type="evidence" value="ECO:0007669"/>
    <property type="project" value="UniProtKB-KW"/>
</dbReference>
<dbReference type="GO" id="GO:0005634">
    <property type="term" value="C:nucleus"/>
    <property type="evidence" value="ECO:0007669"/>
    <property type="project" value="UniProtKB-SubCell"/>
</dbReference>
<evidence type="ECO:0000259" key="8">
    <source>
        <dbReference type="Pfam" id="PF13359"/>
    </source>
</evidence>
<comment type="cofactor">
    <cofactor evidence="1">
        <name>a divalent metal cation</name>
        <dbReference type="ChEBI" id="CHEBI:60240"/>
    </cofactor>
</comment>
<evidence type="ECO:0000256" key="2">
    <source>
        <dbReference type="ARBA" id="ARBA00004123"/>
    </source>
</evidence>
<dbReference type="PANTHER" id="PTHR22930">
    <property type="match status" value="1"/>
</dbReference>
<evidence type="ECO:0000256" key="3">
    <source>
        <dbReference type="ARBA" id="ARBA00006958"/>
    </source>
</evidence>
<dbReference type="Pfam" id="PF13359">
    <property type="entry name" value="DDE_Tnp_4"/>
    <property type="match status" value="1"/>
</dbReference>
<keyword evidence="5" id="KW-0479">Metal-binding</keyword>
<dbReference type="GeneTree" id="ENSGT00940000164115"/>
<protein>
    <recommendedName>
        <fullName evidence="8">DDE Tnp4 domain-containing protein</fullName>
    </recommendedName>
</protein>
<dbReference type="GO" id="GO:0004518">
    <property type="term" value="F:nuclease activity"/>
    <property type="evidence" value="ECO:0007669"/>
    <property type="project" value="UniProtKB-KW"/>
</dbReference>
<name>A0A8C5A562_GADMO</name>
<keyword evidence="7" id="KW-0539">Nucleus</keyword>
<evidence type="ECO:0000313" key="10">
    <source>
        <dbReference type="Proteomes" id="UP000694546"/>
    </source>
</evidence>
<keyword evidence="10" id="KW-1185">Reference proteome</keyword>
<dbReference type="Proteomes" id="UP000694546">
    <property type="component" value="Chromosome 2"/>
</dbReference>
<dbReference type="InterPro" id="IPR027806">
    <property type="entry name" value="HARBI1_dom"/>
</dbReference>
<dbReference type="GO" id="GO:0016787">
    <property type="term" value="F:hydrolase activity"/>
    <property type="evidence" value="ECO:0007669"/>
    <property type="project" value="UniProtKB-KW"/>
</dbReference>
<feature type="domain" description="DDE Tnp4" evidence="8">
    <location>
        <begin position="165"/>
        <end position="331"/>
    </location>
</feature>
<evidence type="ECO:0000256" key="7">
    <source>
        <dbReference type="ARBA" id="ARBA00023242"/>
    </source>
</evidence>
<evidence type="ECO:0000313" key="9">
    <source>
        <dbReference type="Ensembl" id="ENSGMOP00000026713.1"/>
    </source>
</evidence>
<sequence length="391" mass="44639">MNRRKALALLVILQRIKKRKRTWVTAINQRRLQQGVFYNLAEELRFNAATHRSYFRMTPTQMDHILSVIGADLQRQDTNYRLAVEPKQRLVVTLRFLATGESFRSLALAYRLGRKTVADSVHMTCRAVVDHMMETQMPKPTEESWTAITERFWRRWQFPNCIGAIDGKHIQIQAPKKSCSQFFNYKKTFSIILLALVDADSKFIIIQVGDFGRASDGGVFAHSALGRGMSEKTLNVPEDTPLPGYGQQGDVPYMMVGDAAFPLKRYLMRPYPGSNLSRHNSNFNYRLSRARMTVECAFGILAARWRVFLSRISMLPCHIDMVVMAACVLHNYLIKPKNRDMVEGQRDGEHGLQSVRHMGGNRGPREALQTREFLCHFFDSPGGALNSAHNV</sequence>
<reference evidence="9" key="1">
    <citation type="submission" date="2025-08" db="UniProtKB">
        <authorList>
            <consortium name="Ensembl"/>
        </authorList>
    </citation>
    <scope>IDENTIFICATION</scope>
</reference>
<comment type="subcellular location">
    <subcellularLocation>
        <location evidence="2">Nucleus</location>
    </subcellularLocation>
</comment>
<dbReference type="PANTHER" id="PTHR22930:SF269">
    <property type="entry name" value="NUCLEASE HARBI1-LIKE PROTEIN"/>
    <property type="match status" value="1"/>
</dbReference>
<comment type="similarity">
    <text evidence="3">Belongs to the HARBI1 family.</text>
</comment>
<accession>A0A8C5A562</accession>
<evidence type="ECO:0000256" key="6">
    <source>
        <dbReference type="ARBA" id="ARBA00022801"/>
    </source>
</evidence>
<organism evidence="9 10">
    <name type="scientific">Gadus morhua</name>
    <name type="common">Atlantic cod</name>
    <dbReference type="NCBI Taxonomy" id="8049"/>
    <lineage>
        <taxon>Eukaryota</taxon>
        <taxon>Metazoa</taxon>
        <taxon>Chordata</taxon>
        <taxon>Craniata</taxon>
        <taxon>Vertebrata</taxon>
        <taxon>Euteleostomi</taxon>
        <taxon>Actinopterygii</taxon>
        <taxon>Neopterygii</taxon>
        <taxon>Teleostei</taxon>
        <taxon>Neoteleostei</taxon>
        <taxon>Acanthomorphata</taxon>
        <taxon>Zeiogadaria</taxon>
        <taxon>Gadariae</taxon>
        <taxon>Gadiformes</taxon>
        <taxon>Gadoidei</taxon>
        <taxon>Gadidae</taxon>
        <taxon>Gadus</taxon>
    </lineage>
</organism>
<reference evidence="9" key="2">
    <citation type="submission" date="2025-09" db="UniProtKB">
        <authorList>
            <consortium name="Ensembl"/>
        </authorList>
    </citation>
    <scope>IDENTIFICATION</scope>
</reference>
<keyword evidence="6" id="KW-0378">Hydrolase</keyword>